<reference evidence="2" key="1">
    <citation type="submission" date="2019-08" db="EMBL/GenBank/DDBJ databases">
        <title>Reference gene set and small RNA set construction with multiple tissues from Davidia involucrata Baill.</title>
        <authorList>
            <person name="Yang H."/>
            <person name="Zhou C."/>
            <person name="Li G."/>
            <person name="Wang J."/>
            <person name="Gao P."/>
            <person name="Wang M."/>
            <person name="Wang R."/>
            <person name="Zhao Y."/>
        </authorList>
    </citation>
    <scope>NUCLEOTIDE SEQUENCE</scope>
    <source>
        <tissue evidence="2">Mixed with DoveR01_LX</tissue>
    </source>
</reference>
<accession>A0A5B7BP04</accession>
<protein>
    <recommendedName>
        <fullName evidence="1">DUF7746 domain-containing protein</fullName>
    </recommendedName>
</protein>
<evidence type="ECO:0000313" key="2">
    <source>
        <dbReference type="EMBL" id="MPA68873.1"/>
    </source>
</evidence>
<dbReference type="EMBL" id="GHES01038314">
    <property type="protein sequence ID" value="MPA68873.1"/>
    <property type="molecule type" value="Transcribed_RNA"/>
</dbReference>
<dbReference type="InterPro" id="IPR056648">
    <property type="entry name" value="DUF7746"/>
</dbReference>
<gene>
    <name evidence="2" type="ORF">Din_038314</name>
</gene>
<organism evidence="2">
    <name type="scientific">Davidia involucrata</name>
    <name type="common">Dove tree</name>
    <dbReference type="NCBI Taxonomy" id="16924"/>
    <lineage>
        <taxon>Eukaryota</taxon>
        <taxon>Viridiplantae</taxon>
        <taxon>Streptophyta</taxon>
        <taxon>Embryophyta</taxon>
        <taxon>Tracheophyta</taxon>
        <taxon>Spermatophyta</taxon>
        <taxon>Magnoliopsida</taxon>
        <taxon>eudicotyledons</taxon>
        <taxon>Gunneridae</taxon>
        <taxon>Pentapetalae</taxon>
        <taxon>asterids</taxon>
        <taxon>Cornales</taxon>
        <taxon>Nyssaceae</taxon>
        <taxon>Davidia</taxon>
    </lineage>
</organism>
<evidence type="ECO:0000259" key="1">
    <source>
        <dbReference type="Pfam" id="PF24925"/>
    </source>
</evidence>
<proteinExistence type="predicted"/>
<feature type="domain" description="DUF7746" evidence="1">
    <location>
        <begin position="115"/>
        <end position="189"/>
    </location>
</feature>
<sequence>MSSLFRSNKIQKNEAYASQGELIDEINRRLNDLKPFQASTSSNTITKEDETIIQTIESNFQNSKQEPSLNNLGCSKYRSVRQFFKTLNQISNFPTRKNYPRPIFPEIQYDMSFTYRTDSIYVWNINGMSEFQILKTLQAMTKMNNDYKLGNRTDLQIANAIVNGFTGMLQGWWNNYLTDSDKNMIETAVKRHPDGIPILNEQGQPIQYVVPTLIFSIAKNFIGDPSQALDRSTELLSNLRCPKLQDFEWYEDVFMTRVMLCPDCNQSFWKKKFINGLPSFFSERVKHKIRELYNGKIPYSDMTYRDLINLINKVYLQLCSERRLQAQVKKHLSHKNWLEDLSQQFGYSPIRSPSSRKYSKHSKTCPKCKCKVSK</sequence>
<dbReference type="Pfam" id="PF24925">
    <property type="entry name" value="DUF7746"/>
    <property type="match status" value="1"/>
</dbReference>
<dbReference type="Pfam" id="PF22909">
    <property type="entry name" value="Caulimovir_coat_dom"/>
    <property type="match status" value="1"/>
</dbReference>
<name>A0A5B7BP04_DAVIN</name>
<dbReference type="PANTHER" id="PTHR33054">
    <property type="entry name" value="CCHC-TYPE DOMAIN-CONTAINING PROTEIN"/>
    <property type="match status" value="1"/>
</dbReference>
<dbReference type="PANTHER" id="PTHR33054:SF9">
    <property type="entry name" value="CCHC-TYPE DOMAIN-CONTAINING PROTEIN"/>
    <property type="match status" value="1"/>
</dbReference>
<dbReference type="AlphaFoldDB" id="A0A5B7BP04"/>